<dbReference type="AlphaFoldDB" id="A0A402A1U0"/>
<sequence>MRRGDWEEWVTAASFMMGPTRLCDKSHMGCDDCMRRGDWEEWVTAAIMNDGPYILMR</sequence>
<evidence type="ECO:0000313" key="2">
    <source>
        <dbReference type="Proteomes" id="UP000287352"/>
    </source>
</evidence>
<organism evidence="1 2">
    <name type="scientific">Tengunoibacter tsumagoiensis</name>
    <dbReference type="NCBI Taxonomy" id="2014871"/>
    <lineage>
        <taxon>Bacteria</taxon>
        <taxon>Bacillati</taxon>
        <taxon>Chloroflexota</taxon>
        <taxon>Ktedonobacteria</taxon>
        <taxon>Ktedonobacterales</taxon>
        <taxon>Dictyobacteraceae</taxon>
        <taxon>Tengunoibacter</taxon>
    </lineage>
</organism>
<comment type="caution">
    <text evidence="1">The sequence shown here is derived from an EMBL/GenBank/DDBJ whole genome shotgun (WGS) entry which is preliminary data.</text>
</comment>
<proteinExistence type="predicted"/>
<keyword evidence="2" id="KW-1185">Reference proteome</keyword>
<dbReference type="EMBL" id="BIFR01000001">
    <property type="protein sequence ID" value="GCE12961.1"/>
    <property type="molecule type" value="Genomic_DNA"/>
</dbReference>
<name>A0A402A1U0_9CHLR</name>
<evidence type="ECO:0000313" key="1">
    <source>
        <dbReference type="EMBL" id="GCE12961.1"/>
    </source>
</evidence>
<dbReference type="Proteomes" id="UP000287352">
    <property type="component" value="Unassembled WGS sequence"/>
</dbReference>
<accession>A0A402A1U0</accession>
<gene>
    <name evidence="1" type="ORF">KTT_28200</name>
</gene>
<protein>
    <submittedName>
        <fullName evidence="1">Uncharacterized protein</fullName>
    </submittedName>
</protein>
<reference evidence="2" key="1">
    <citation type="submission" date="2018-12" db="EMBL/GenBank/DDBJ databases">
        <title>Tengunoibacter tsumagoiensis gen. nov., sp. nov., Dictyobacter kobayashii sp. nov., D. alpinus sp. nov., and D. joshuensis sp. nov. and description of Dictyobacteraceae fam. nov. within the order Ktedonobacterales isolated from Tengu-no-mugimeshi.</title>
        <authorList>
            <person name="Wang C.M."/>
            <person name="Zheng Y."/>
            <person name="Sakai Y."/>
            <person name="Toyoda A."/>
            <person name="Minakuchi Y."/>
            <person name="Abe K."/>
            <person name="Yokota A."/>
            <person name="Yabe S."/>
        </authorList>
    </citation>
    <scope>NUCLEOTIDE SEQUENCE [LARGE SCALE GENOMIC DNA]</scope>
    <source>
        <strain evidence="2">Uno3</strain>
    </source>
</reference>